<dbReference type="InterPro" id="IPR039261">
    <property type="entry name" value="FNR_nucleotide-bd"/>
</dbReference>
<feature type="domain" description="FAD-binding FR-type" evidence="9">
    <location>
        <begin position="6"/>
        <end position="112"/>
    </location>
</feature>
<evidence type="ECO:0000256" key="2">
    <source>
        <dbReference type="ARBA" id="ARBA00022630"/>
    </source>
</evidence>
<dbReference type="Pfam" id="PF00970">
    <property type="entry name" value="FAD_binding_6"/>
    <property type="match status" value="1"/>
</dbReference>
<dbReference type="InterPro" id="IPR017927">
    <property type="entry name" value="FAD-bd_FR_type"/>
</dbReference>
<keyword evidence="4" id="KW-0479">Metal-binding</keyword>
<dbReference type="GO" id="GO:0046872">
    <property type="term" value="F:metal ion binding"/>
    <property type="evidence" value="ECO:0007669"/>
    <property type="project" value="UniProtKB-KW"/>
</dbReference>
<dbReference type="InterPro" id="IPR001433">
    <property type="entry name" value="OxRdtase_FAD/NAD-bd"/>
</dbReference>
<dbReference type="GO" id="GO:0051537">
    <property type="term" value="F:2 iron, 2 sulfur cluster binding"/>
    <property type="evidence" value="ECO:0007669"/>
    <property type="project" value="UniProtKB-KW"/>
</dbReference>
<evidence type="ECO:0000313" key="11">
    <source>
        <dbReference type="Proteomes" id="UP000192907"/>
    </source>
</evidence>
<evidence type="ECO:0000313" key="10">
    <source>
        <dbReference type="EMBL" id="SMF22152.1"/>
    </source>
</evidence>
<reference evidence="11" key="1">
    <citation type="submission" date="2017-04" db="EMBL/GenBank/DDBJ databases">
        <authorList>
            <person name="Varghese N."/>
            <person name="Submissions S."/>
        </authorList>
    </citation>
    <scope>NUCLEOTIDE SEQUENCE [LARGE SCALE GENOMIC DNA]</scope>
    <source>
        <strain evidence="11">RKEM611</strain>
    </source>
</reference>
<dbReference type="PANTHER" id="PTHR47354">
    <property type="entry name" value="NADH OXIDOREDUCTASE HCR"/>
    <property type="match status" value="1"/>
</dbReference>
<dbReference type="GO" id="GO:0016491">
    <property type="term" value="F:oxidoreductase activity"/>
    <property type="evidence" value="ECO:0007669"/>
    <property type="project" value="UniProtKB-KW"/>
</dbReference>
<dbReference type="SUPFAM" id="SSF52343">
    <property type="entry name" value="Ferredoxin reductase-like, C-terminal NADP-linked domain"/>
    <property type="match status" value="1"/>
</dbReference>
<keyword evidence="11" id="KW-1185">Reference proteome</keyword>
<dbReference type="Gene3D" id="3.40.50.80">
    <property type="entry name" value="Nucleotide-binding domain of ferredoxin-NADP reductase (FNR) module"/>
    <property type="match status" value="1"/>
</dbReference>
<dbReference type="PRINTS" id="PR00371">
    <property type="entry name" value="FPNCR"/>
</dbReference>
<sequence length="250" mass="28199">MMRRKKGWMNLKIAKITEETWDTKTFYFIDADDNEHAFDYIAGQYLTFRYDGISDKPIVRSYTMSSSPCEKAFSACTIKRVEGGLISNWMCDELKEGDILKARGPIGRFVFNPEKCHKNLVMVGAGSGVTPFISILREYADCLGTDGAPETMTLLVAYRSKKDLICWDVLESLQNKPGIKVITTLTREDAQAEGFWYGRPSTEMLDKAVDGQYDNTTFLTCGPEALMTMVVEHAISKGVEKEHAQTESFF</sequence>
<accession>A0A1Y6BWQ4</accession>
<dbReference type="OrthoDB" id="9806195at2"/>
<dbReference type="STRING" id="1513793.SAMN06296036_107165"/>
<dbReference type="Pfam" id="PF00175">
    <property type="entry name" value="NAD_binding_1"/>
    <property type="match status" value="1"/>
</dbReference>
<dbReference type="InterPro" id="IPR050415">
    <property type="entry name" value="MRET"/>
</dbReference>
<dbReference type="PRINTS" id="PR00406">
    <property type="entry name" value="CYTB5RDTASE"/>
</dbReference>
<dbReference type="Proteomes" id="UP000192907">
    <property type="component" value="Unassembled WGS sequence"/>
</dbReference>
<keyword evidence="2" id="KW-0285">Flavoprotein</keyword>
<dbReference type="Gene3D" id="2.40.30.10">
    <property type="entry name" value="Translation factors"/>
    <property type="match status" value="1"/>
</dbReference>
<dbReference type="PROSITE" id="PS51384">
    <property type="entry name" value="FAD_FR"/>
    <property type="match status" value="1"/>
</dbReference>
<evidence type="ECO:0000256" key="8">
    <source>
        <dbReference type="ARBA" id="ARBA00023014"/>
    </source>
</evidence>
<organism evidence="10 11">
    <name type="scientific">Pseudobacteriovorax antillogorgiicola</name>
    <dbReference type="NCBI Taxonomy" id="1513793"/>
    <lineage>
        <taxon>Bacteria</taxon>
        <taxon>Pseudomonadati</taxon>
        <taxon>Bdellovibrionota</taxon>
        <taxon>Oligoflexia</taxon>
        <taxon>Oligoflexales</taxon>
        <taxon>Pseudobacteriovoracaceae</taxon>
        <taxon>Pseudobacteriovorax</taxon>
    </lineage>
</organism>
<dbReference type="InterPro" id="IPR008333">
    <property type="entry name" value="Cbr1-like_FAD-bd_dom"/>
</dbReference>
<keyword evidence="8" id="KW-0411">Iron-sulfur</keyword>
<comment type="cofactor">
    <cofactor evidence="1">
        <name>FAD</name>
        <dbReference type="ChEBI" id="CHEBI:57692"/>
    </cofactor>
</comment>
<evidence type="ECO:0000256" key="5">
    <source>
        <dbReference type="ARBA" id="ARBA00022827"/>
    </source>
</evidence>
<evidence type="ECO:0000256" key="4">
    <source>
        <dbReference type="ARBA" id="ARBA00022723"/>
    </source>
</evidence>
<evidence type="ECO:0000256" key="6">
    <source>
        <dbReference type="ARBA" id="ARBA00023002"/>
    </source>
</evidence>
<proteinExistence type="predicted"/>
<evidence type="ECO:0000256" key="3">
    <source>
        <dbReference type="ARBA" id="ARBA00022714"/>
    </source>
</evidence>
<dbReference type="InterPro" id="IPR017938">
    <property type="entry name" value="Riboflavin_synthase-like_b-brl"/>
</dbReference>
<keyword evidence="6" id="KW-0560">Oxidoreductase</keyword>
<dbReference type="SUPFAM" id="SSF63380">
    <property type="entry name" value="Riboflavin synthase domain-like"/>
    <property type="match status" value="1"/>
</dbReference>
<keyword evidence="3" id="KW-0001">2Fe-2S</keyword>
<gene>
    <name evidence="10" type="ORF">SAMN06296036_107165</name>
</gene>
<dbReference type="AlphaFoldDB" id="A0A1Y6BWQ4"/>
<evidence type="ECO:0000256" key="7">
    <source>
        <dbReference type="ARBA" id="ARBA00023004"/>
    </source>
</evidence>
<evidence type="ECO:0000259" key="9">
    <source>
        <dbReference type="PROSITE" id="PS51384"/>
    </source>
</evidence>
<dbReference type="PANTHER" id="PTHR47354:SF6">
    <property type="entry name" value="NADH OXIDOREDUCTASE HCR"/>
    <property type="match status" value="1"/>
</dbReference>
<dbReference type="EMBL" id="FWZT01000007">
    <property type="protein sequence ID" value="SMF22152.1"/>
    <property type="molecule type" value="Genomic_DNA"/>
</dbReference>
<evidence type="ECO:0000256" key="1">
    <source>
        <dbReference type="ARBA" id="ARBA00001974"/>
    </source>
</evidence>
<dbReference type="InterPro" id="IPR001709">
    <property type="entry name" value="Flavoprot_Pyr_Nucl_cyt_Rdtase"/>
</dbReference>
<name>A0A1Y6BWQ4_9BACT</name>
<keyword evidence="5" id="KW-0274">FAD</keyword>
<keyword evidence="7" id="KW-0408">Iron</keyword>
<protein>
    <submittedName>
        <fullName evidence="10">Ferredoxin-NADP reductase</fullName>
    </submittedName>
</protein>